<dbReference type="PANTHER" id="PTHR42732">
    <property type="entry name" value="BETA-GALACTOSIDASE"/>
    <property type="match status" value="1"/>
</dbReference>
<dbReference type="InterPro" id="IPR051913">
    <property type="entry name" value="GH2_Domain-Containing"/>
</dbReference>
<dbReference type="SUPFAM" id="SSF51445">
    <property type="entry name" value="(Trans)glycosidases"/>
    <property type="match status" value="1"/>
</dbReference>
<dbReference type="InterPro" id="IPR008979">
    <property type="entry name" value="Galactose-bd-like_sf"/>
</dbReference>
<gene>
    <name evidence="2" type="ORF">B9T62_02870</name>
</gene>
<dbReference type="GO" id="GO:0005975">
    <property type="term" value="P:carbohydrate metabolic process"/>
    <property type="evidence" value="ECO:0007669"/>
    <property type="project" value="InterPro"/>
</dbReference>
<dbReference type="EMBL" id="CP021780">
    <property type="protein sequence ID" value="ASA19836.1"/>
    <property type="molecule type" value="Genomic_DNA"/>
</dbReference>
<dbReference type="GO" id="GO:0004553">
    <property type="term" value="F:hydrolase activity, hydrolyzing O-glycosyl compounds"/>
    <property type="evidence" value="ECO:0007669"/>
    <property type="project" value="InterPro"/>
</dbReference>
<dbReference type="Gene3D" id="2.60.120.260">
    <property type="entry name" value="Galactose-binding domain-like"/>
    <property type="match status" value="1"/>
</dbReference>
<dbReference type="RefSeq" id="WP_087913859.1">
    <property type="nucleotide sequence ID" value="NZ_CP021780.1"/>
</dbReference>
<reference evidence="2 3" key="1">
    <citation type="submission" date="2017-06" db="EMBL/GenBank/DDBJ databases">
        <title>Complete genome sequence of Paenibacillus donghaensis KCTC 13049T isolated from East Sea sediment, South Korea.</title>
        <authorList>
            <person name="Jung B.K."/>
            <person name="Hong S.-J."/>
            <person name="Shin J.-H."/>
        </authorList>
    </citation>
    <scope>NUCLEOTIDE SEQUENCE [LARGE SCALE GENOMIC DNA]</scope>
    <source>
        <strain evidence="2 3">KCTC 13049</strain>
    </source>
</reference>
<dbReference type="Proteomes" id="UP000249890">
    <property type="component" value="Chromosome"/>
</dbReference>
<evidence type="ECO:0000313" key="3">
    <source>
        <dbReference type="Proteomes" id="UP000249890"/>
    </source>
</evidence>
<evidence type="ECO:0000313" key="2">
    <source>
        <dbReference type="EMBL" id="ASA19836.1"/>
    </source>
</evidence>
<dbReference type="KEGG" id="pdh:B9T62_02870"/>
<name>A0A2Z2K3F2_9BACL</name>
<dbReference type="SUPFAM" id="SSF49785">
    <property type="entry name" value="Galactose-binding domain-like"/>
    <property type="match status" value="1"/>
</dbReference>
<accession>A0A2Z2K3F2</accession>
<dbReference type="Gene3D" id="3.20.20.80">
    <property type="entry name" value="Glycosidases"/>
    <property type="match status" value="1"/>
</dbReference>
<dbReference type="AlphaFoldDB" id="A0A2Z2K3F2"/>
<organism evidence="2 3">
    <name type="scientific">Paenibacillus donghaensis</name>
    <dbReference type="NCBI Taxonomy" id="414771"/>
    <lineage>
        <taxon>Bacteria</taxon>
        <taxon>Bacillati</taxon>
        <taxon>Bacillota</taxon>
        <taxon>Bacilli</taxon>
        <taxon>Bacillales</taxon>
        <taxon>Paenibacillaceae</taxon>
        <taxon>Paenibacillus</taxon>
    </lineage>
</organism>
<feature type="domain" description="Glycoside hydrolase family 2 catalytic" evidence="1">
    <location>
        <begin position="286"/>
        <end position="429"/>
    </location>
</feature>
<protein>
    <recommendedName>
        <fullName evidence="1">Glycoside hydrolase family 2 catalytic domain-containing protein</fullName>
    </recommendedName>
</protein>
<keyword evidence="3" id="KW-1185">Reference proteome</keyword>
<proteinExistence type="predicted"/>
<evidence type="ECO:0000259" key="1">
    <source>
        <dbReference type="Pfam" id="PF02836"/>
    </source>
</evidence>
<dbReference type="InterPro" id="IPR006103">
    <property type="entry name" value="Glyco_hydro_2_cat"/>
</dbReference>
<dbReference type="InterPro" id="IPR017853">
    <property type="entry name" value="GH"/>
</dbReference>
<sequence length="930" mass="103436">MENGSRQTMSLDGIWSVGLDNWSEPGKTVSKTLTLPGTLDEHGLGPEPEVSSDHLTRKHAYEGRARFERQVIIPEEWRGKLLFFTMERTRETELWIDGVQVGSCNTLSTPQLYDVSGYLEPGLHVLSVIVDNSSGVMGWRSIRNSHMATDHTQTNWNGILGAIELTATDPLRIGQLRLYPQQGGTVKGSLLVSKPDQGIADGYVSIQVQDSAGQKLYDGGSIPFQLEADSSGGEIPFLIPATDALQLWDEFNPSLYTVHAVLEGKYREQSAADELTVPLGIRTFGVSGTQFTVNGNKTFLRGKHDGCVFPLTGYAPMDKESWLQVFRTAKAYGINHYRFHSWCPPQAAFEAADQTGIYLQPELPFWDPGTAFQNDEEWRYFSDEAFRIIEAYGNHPSFVMFAWGNELSGSMERMEALVEKAHGWDPGKLYAIGSNNFFLQAGLPGNSDYWTTFWTEGVWNVKKAGYGGKHVRGATPHPTRGFINNSPPSGRKDYREEIRGVPIPVIGHEVGQFQVYPDFREIDKYLGVLEPGHLIGFRNQAAASGLLQQADELHAASGQLAALCYREEIEAALRTPGMAGFQLLDLQDFPGQGGALVGMLDAFMESKGIVVPEEWRRFCSEVVPLARLHRYVWTEGESILGQIEIANYGPGPLTDVQVVWSITDGCGRRIGEGSYPAATIPQGELWLAGELEYRIPAMAQADSWTLQISIEGTSYSNEYTLWVYPDDAGVQIPSSVVVSDAFDADTRRELQSGRNVLLIPPANGSFGNGPAGTFIPDFWCYPMFKKYNPPGTLGIYCAADHPALAEFPTASHAEWQWWHLMRHSRAMVLDDTATDYRPIVQVIDNVARQHKLGVVFEAKVGNGQLLICSIDLWSQQDRPEARQFMRSLLNYCASNRFAPRDEWTEEFTERLFVSTEMSEVAANPDADTYG</sequence>
<dbReference type="Pfam" id="PF02836">
    <property type="entry name" value="Glyco_hydro_2_C"/>
    <property type="match status" value="1"/>
</dbReference>